<evidence type="ECO:0000256" key="2">
    <source>
        <dbReference type="ARBA" id="ARBA00022833"/>
    </source>
</evidence>
<evidence type="ECO:0000256" key="6">
    <source>
        <dbReference type="ARBA" id="ARBA00023242"/>
    </source>
</evidence>
<dbReference type="GeneID" id="55996094"/>
<gene>
    <name evidence="8" type="ORF">TRUGW13939_08606</name>
</gene>
<dbReference type="PANTHER" id="PTHR36206">
    <property type="entry name" value="ASPERCRYPTIN BIOSYNTHESIS CLUSTER-SPECIFIC TRANSCRIPTION REGULATOR ATNN-RELATED"/>
    <property type="match status" value="1"/>
</dbReference>
<keyword evidence="9" id="KW-1185">Reference proteome</keyword>
<keyword evidence="2" id="KW-0862">Zinc</keyword>
<dbReference type="Pfam" id="PF00172">
    <property type="entry name" value="Zn_clus"/>
    <property type="match status" value="1"/>
</dbReference>
<keyword evidence="3" id="KW-0805">Transcription regulation</keyword>
<dbReference type="OrthoDB" id="2593732at2759"/>
<dbReference type="SMART" id="SM00066">
    <property type="entry name" value="GAL4"/>
    <property type="match status" value="1"/>
</dbReference>
<dbReference type="EMBL" id="CP055902">
    <property type="protein sequence ID" value="QKX61458.1"/>
    <property type="molecule type" value="Genomic_DNA"/>
</dbReference>
<sequence length="524" mass="60368">MHRRAGRPKSHTGCNTCKSVVRHVKCDEQKPACRQCAVSGRKCDGYEVNLSQRELRERIITSYQRPTRAPESCIILSQGTRQERQYVHLFCTQTSPALSGFFFSQLWNRLVPQLSQTESIVRYAVAAVGAAHYKNSKTNDPGFVEMFIWQQYNKAIRNLTLHLSTLPSEQQKDTQADLTLITCSLFVCLEMLMGNHEQAFNHLEAGVNLVYRRSQVSAYQSTDSQTISSELSDLFSRFRIELDLSERSTRLCTWAAMSHKDSMLSSDFTDIAHARRSLSIVGMNSIGMIRGSSIHQIPCAGDSQDPHWQEVGNQLRAKLEPIKQELDLWAVKFEIFMLSRKGRSADQRAALALRLDHRINLIMSLSLLHRSEIEFDRFNDDFIYIVRTATELLRLDAEQSENNSLQSPFRLEAGVIRTLHWTALKCRDPLTRREAIRLMSMYRRKEGVWDWRRSVKITERIVALEEAGLSFLPIEKRVPDDQHRIYATAYLDDSFSEQTQVKICWKPDGQKGTLQQRMETVKWA</sequence>
<organism evidence="8 9">
    <name type="scientific">Talaromyces rugulosus</name>
    <name type="common">Penicillium rugulosum</name>
    <dbReference type="NCBI Taxonomy" id="121627"/>
    <lineage>
        <taxon>Eukaryota</taxon>
        <taxon>Fungi</taxon>
        <taxon>Dikarya</taxon>
        <taxon>Ascomycota</taxon>
        <taxon>Pezizomycotina</taxon>
        <taxon>Eurotiomycetes</taxon>
        <taxon>Eurotiomycetidae</taxon>
        <taxon>Eurotiales</taxon>
        <taxon>Trichocomaceae</taxon>
        <taxon>Talaromyces</taxon>
        <taxon>Talaromyces sect. Islandici</taxon>
    </lineage>
</organism>
<dbReference type="GO" id="GO:0000981">
    <property type="term" value="F:DNA-binding transcription factor activity, RNA polymerase II-specific"/>
    <property type="evidence" value="ECO:0007669"/>
    <property type="project" value="InterPro"/>
</dbReference>
<dbReference type="InterPro" id="IPR001138">
    <property type="entry name" value="Zn2Cys6_DnaBD"/>
</dbReference>
<keyword evidence="4" id="KW-0238">DNA-binding</keyword>
<dbReference type="GO" id="GO:0008270">
    <property type="term" value="F:zinc ion binding"/>
    <property type="evidence" value="ECO:0007669"/>
    <property type="project" value="InterPro"/>
</dbReference>
<feature type="domain" description="Zn(2)-C6 fungal-type" evidence="7">
    <location>
        <begin position="8"/>
        <end position="54"/>
    </location>
</feature>
<proteinExistence type="predicted"/>
<name>A0A7H8R685_TALRU</name>
<dbReference type="CDD" id="cd00067">
    <property type="entry name" value="GAL4"/>
    <property type="match status" value="1"/>
</dbReference>
<dbReference type="AlphaFoldDB" id="A0A7H8R685"/>
<dbReference type="KEGG" id="trg:TRUGW13939_08606"/>
<dbReference type="Proteomes" id="UP000509510">
    <property type="component" value="Chromosome V"/>
</dbReference>
<dbReference type="InterPro" id="IPR052360">
    <property type="entry name" value="Transcr_Regulatory_Proteins"/>
</dbReference>
<protein>
    <recommendedName>
        <fullName evidence="7">Zn(2)-C6 fungal-type domain-containing protein</fullName>
    </recommendedName>
</protein>
<keyword evidence="1" id="KW-0479">Metal-binding</keyword>
<dbReference type="InterPro" id="IPR036864">
    <property type="entry name" value="Zn2-C6_fun-type_DNA-bd_sf"/>
</dbReference>
<dbReference type="PANTHER" id="PTHR36206:SF4">
    <property type="entry name" value="HYPOTHETICAL CONSERVED PROTEIN (EUROFUNG)-RELATED"/>
    <property type="match status" value="1"/>
</dbReference>
<evidence type="ECO:0000313" key="9">
    <source>
        <dbReference type="Proteomes" id="UP000509510"/>
    </source>
</evidence>
<keyword evidence="6" id="KW-0539">Nucleus</keyword>
<evidence type="ECO:0000256" key="1">
    <source>
        <dbReference type="ARBA" id="ARBA00022723"/>
    </source>
</evidence>
<dbReference type="RefSeq" id="XP_035347632.1">
    <property type="nucleotide sequence ID" value="XM_035491739.1"/>
</dbReference>
<keyword evidence="5" id="KW-0804">Transcription</keyword>
<accession>A0A7H8R685</accession>
<evidence type="ECO:0000259" key="7">
    <source>
        <dbReference type="SMART" id="SM00066"/>
    </source>
</evidence>
<evidence type="ECO:0000256" key="5">
    <source>
        <dbReference type="ARBA" id="ARBA00023163"/>
    </source>
</evidence>
<dbReference type="Gene3D" id="4.10.240.10">
    <property type="entry name" value="Zn(2)-C6 fungal-type DNA-binding domain"/>
    <property type="match status" value="1"/>
</dbReference>
<evidence type="ECO:0000256" key="3">
    <source>
        <dbReference type="ARBA" id="ARBA00023015"/>
    </source>
</evidence>
<dbReference type="SUPFAM" id="SSF57701">
    <property type="entry name" value="Zn2/Cys6 DNA-binding domain"/>
    <property type="match status" value="1"/>
</dbReference>
<dbReference type="InterPro" id="IPR021858">
    <property type="entry name" value="Fun_TF"/>
</dbReference>
<dbReference type="Pfam" id="PF11951">
    <property type="entry name" value="Fungal_trans_2"/>
    <property type="match status" value="1"/>
</dbReference>
<dbReference type="GO" id="GO:0003677">
    <property type="term" value="F:DNA binding"/>
    <property type="evidence" value="ECO:0007669"/>
    <property type="project" value="UniProtKB-KW"/>
</dbReference>
<reference evidence="9" key="1">
    <citation type="submission" date="2020-06" db="EMBL/GenBank/DDBJ databases">
        <title>A chromosome-scale genome assembly of Talaromyces rugulosus W13939.</title>
        <authorList>
            <person name="Wang B."/>
            <person name="Guo L."/>
            <person name="Ye K."/>
            <person name="Wang L."/>
        </authorList>
    </citation>
    <scope>NUCLEOTIDE SEQUENCE [LARGE SCALE GENOMIC DNA]</scope>
    <source>
        <strain evidence="9">W13939</strain>
    </source>
</reference>
<evidence type="ECO:0000256" key="4">
    <source>
        <dbReference type="ARBA" id="ARBA00023125"/>
    </source>
</evidence>
<evidence type="ECO:0000313" key="8">
    <source>
        <dbReference type="EMBL" id="QKX61458.1"/>
    </source>
</evidence>